<proteinExistence type="predicted"/>
<feature type="transmembrane region" description="Helical" evidence="1">
    <location>
        <begin position="12"/>
        <end position="29"/>
    </location>
</feature>
<name>A0A517ZKX5_9PLAN</name>
<dbReference type="KEGG" id="sdyn:Mal52_16110"/>
<keyword evidence="3" id="KW-1185">Reference proteome</keyword>
<dbReference type="EMBL" id="CP036276">
    <property type="protein sequence ID" value="QDU43139.1"/>
    <property type="molecule type" value="Genomic_DNA"/>
</dbReference>
<keyword evidence="1" id="KW-1133">Transmembrane helix</keyword>
<feature type="transmembrane region" description="Helical" evidence="1">
    <location>
        <begin position="129"/>
        <end position="147"/>
    </location>
</feature>
<protein>
    <recommendedName>
        <fullName evidence="4">DUF3592 domain-containing protein</fullName>
    </recommendedName>
</protein>
<evidence type="ECO:0008006" key="4">
    <source>
        <dbReference type="Google" id="ProtNLM"/>
    </source>
</evidence>
<evidence type="ECO:0000313" key="2">
    <source>
        <dbReference type="EMBL" id="QDU43139.1"/>
    </source>
</evidence>
<evidence type="ECO:0000256" key="1">
    <source>
        <dbReference type="SAM" id="Phobius"/>
    </source>
</evidence>
<accession>A0A517ZKX5</accession>
<gene>
    <name evidence="2" type="ORF">Mal52_16110</name>
</gene>
<dbReference type="Proteomes" id="UP000319383">
    <property type="component" value="Chromosome"/>
</dbReference>
<dbReference type="AlphaFoldDB" id="A0A517ZKX5"/>
<reference evidence="2 3" key="1">
    <citation type="submission" date="2019-02" db="EMBL/GenBank/DDBJ databases">
        <title>Deep-cultivation of Planctomycetes and their phenomic and genomic characterization uncovers novel biology.</title>
        <authorList>
            <person name="Wiegand S."/>
            <person name="Jogler M."/>
            <person name="Boedeker C."/>
            <person name="Pinto D."/>
            <person name="Vollmers J."/>
            <person name="Rivas-Marin E."/>
            <person name="Kohn T."/>
            <person name="Peeters S.H."/>
            <person name="Heuer A."/>
            <person name="Rast P."/>
            <person name="Oberbeckmann S."/>
            <person name="Bunk B."/>
            <person name="Jeske O."/>
            <person name="Meyerdierks A."/>
            <person name="Storesund J.E."/>
            <person name="Kallscheuer N."/>
            <person name="Luecker S."/>
            <person name="Lage O.M."/>
            <person name="Pohl T."/>
            <person name="Merkel B.J."/>
            <person name="Hornburger P."/>
            <person name="Mueller R.-W."/>
            <person name="Bruemmer F."/>
            <person name="Labrenz M."/>
            <person name="Spormann A.M."/>
            <person name="Op den Camp H."/>
            <person name="Overmann J."/>
            <person name="Amann R."/>
            <person name="Jetten M.S.M."/>
            <person name="Mascher T."/>
            <person name="Medema M.H."/>
            <person name="Devos D.P."/>
            <person name="Kaster A.-K."/>
            <person name="Ovreas L."/>
            <person name="Rohde M."/>
            <person name="Galperin M.Y."/>
            <person name="Jogler C."/>
        </authorList>
    </citation>
    <scope>NUCLEOTIDE SEQUENCE [LARGE SCALE GENOMIC DNA]</scope>
    <source>
        <strain evidence="2 3">Mal52</strain>
    </source>
</reference>
<dbReference type="RefSeq" id="WP_145375220.1">
    <property type="nucleotide sequence ID" value="NZ_CP036276.1"/>
</dbReference>
<organism evidence="2 3">
    <name type="scientific">Symmachiella dynata</name>
    <dbReference type="NCBI Taxonomy" id="2527995"/>
    <lineage>
        <taxon>Bacteria</taxon>
        <taxon>Pseudomonadati</taxon>
        <taxon>Planctomycetota</taxon>
        <taxon>Planctomycetia</taxon>
        <taxon>Planctomycetales</taxon>
        <taxon>Planctomycetaceae</taxon>
        <taxon>Symmachiella</taxon>
    </lineage>
</organism>
<sequence length="161" mass="18438">MMDDDNELRKAKWLLFMGVLFLFSAFFAYSELRFAIWGKTTEAEIIETFETIEPGLGRKAVVRNVVNGPEKDILAVKFRYKEEGGTLHEERDDVPITWTLDDPEKVTVQYIPGEPESARLAGHSNDGSVYLFLAMLALLMFFGYRLYRHASEAVHGSGRRR</sequence>
<evidence type="ECO:0000313" key="3">
    <source>
        <dbReference type="Proteomes" id="UP000319383"/>
    </source>
</evidence>
<keyword evidence="1" id="KW-0472">Membrane</keyword>
<keyword evidence="1" id="KW-0812">Transmembrane</keyword>